<feature type="domain" description="Histidine kinase/HSP90-like ATPase" evidence="1">
    <location>
        <begin position="30"/>
        <end position="164"/>
    </location>
</feature>
<dbReference type="EMBL" id="SSOD01000007">
    <property type="protein sequence ID" value="THF61301.1"/>
    <property type="molecule type" value="Genomic_DNA"/>
</dbReference>
<sequence length="174" mass="18907">MLAGCGRGWGCASVRPMSAAIVLSLHVRTLTEAHAAARRAAALCARPQRAEPGLYELLVNAIEHGNLEIGHALKTELRASGQWEAEVARRLASPGLGERRAQLAAWRTAEGWCFEIADAGRGFDWLPWLALDPVRSRAPSGRGIALARALHFDRLEFLPPGSRVRAHVHEPSVD</sequence>
<dbReference type="InterPro" id="IPR036890">
    <property type="entry name" value="HATPase_C_sf"/>
</dbReference>
<evidence type="ECO:0000259" key="1">
    <source>
        <dbReference type="Pfam" id="PF13581"/>
    </source>
</evidence>
<keyword evidence="3" id="KW-1185">Reference proteome</keyword>
<reference evidence="2 3" key="1">
    <citation type="submission" date="2019-04" db="EMBL/GenBank/DDBJ databases">
        <title>Azoarcus rhizosphaerae sp. nov. isolated from rhizosphere of Ficus religiosa.</title>
        <authorList>
            <person name="Lin S.-Y."/>
            <person name="Hameed A."/>
            <person name="Hsu Y.-H."/>
            <person name="Young C.-C."/>
        </authorList>
    </citation>
    <scope>NUCLEOTIDE SEQUENCE [LARGE SCALE GENOMIC DNA]</scope>
    <source>
        <strain evidence="2 3">CC-YHH848</strain>
    </source>
</reference>
<accession>A0A4V6RX43</accession>
<dbReference type="Gene3D" id="3.30.565.10">
    <property type="entry name" value="Histidine kinase-like ATPase, C-terminal domain"/>
    <property type="match status" value="1"/>
</dbReference>
<dbReference type="InterPro" id="IPR003594">
    <property type="entry name" value="HATPase_dom"/>
</dbReference>
<evidence type="ECO:0000313" key="2">
    <source>
        <dbReference type="EMBL" id="THF61301.1"/>
    </source>
</evidence>
<dbReference type="SUPFAM" id="SSF55874">
    <property type="entry name" value="ATPase domain of HSP90 chaperone/DNA topoisomerase II/histidine kinase"/>
    <property type="match status" value="1"/>
</dbReference>
<gene>
    <name evidence="2" type="ORF">E6O51_10795</name>
</gene>
<name>A0A4V6RX43_9RHOO</name>
<evidence type="ECO:0000313" key="3">
    <source>
        <dbReference type="Proteomes" id="UP000307956"/>
    </source>
</evidence>
<dbReference type="RefSeq" id="WP_136385006.1">
    <property type="nucleotide sequence ID" value="NZ_SSOD01000007.1"/>
</dbReference>
<dbReference type="OrthoDB" id="9800897at2"/>
<dbReference type="Pfam" id="PF13581">
    <property type="entry name" value="HATPase_c_2"/>
    <property type="match status" value="1"/>
</dbReference>
<proteinExistence type="predicted"/>
<dbReference type="AlphaFoldDB" id="A0A4V6RX43"/>
<keyword evidence="2" id="KW-0547">Nucleotide-binding</keyword>
<dbReference type="CDD" id="cd16936">
    <property type="entry name" value="HATPase_RsbW-like"/>
    <property type="match status" value="1"/>
</dbReference>
<organism evidence="2 3">
    <name type="scientific">Pseudothauera rhizosphaerae</name>
    <dbReference type="NCBI Taxonomy" id="2565932"/>
    <lineage>
        <taxon>Bacteria</taxon>
        <taxon>Pseudomonadati</taxon>
        <taxon>Pseudomonadota</taxon>
        <taxon>Betaproteobacteria</taxon>
        <taxon>Rhodocyclales</taxon>
        <taxon>Zoogloeaceae</taxon>
        <taxon>Pseudothauera</taxon>
    </lineage>
</organism>
<dbReference type="GO" id="GO:0005524">
    <property type="term" value="F:ATP binding"/>
    <property type="evidence" value="ECO:0007669"/>
    <property type="project" value="UniProtKB-KW"/>
</dbReference>
<dbReference type="Proteomes" id="UP000307956">
    <property type="component" value="Unassembled WGS sequence"/>
</dbReference>
<keyword evidence="2" id="KW-0067">ATP-binding</keyword>
<protein>
    <submittedName>
        <fullName evidence="2">ATP-binding protein</fullName>
    </submittedName>
</protein>
<comment type="caution">
    <text evidence="2">The sequence shown here is derived from an EMBL/GenBank/DDBJ whole genome shotgun (WGS) entry which is preliminary data.</text>
</comment>